<reference evidence="1 2" key="1">
    <citation type="journal article" date="2018" name="Int. J. Syst. Evol. Microbiol.">
        <title>Bifidobacterium callitrichidarum sp. nov. from the faeces of the emperor tamarin (Saguinus imperator).</title>
        <authorList>
            <person name="Modesto M."/>
            <person name="Michelini S."/>
            <person name="Sansosti M.C."/>
            <person name="De Filippo C."/>
            <person name="Cavalieri D."/>
            <person name="Qvirist L."/>
            <person name="Andlid T."/>
            <person name="Spiezio C."/>
            <person name="Sandri C."/>
            <person name="Pascarelli S."/>
            <person name="Sgorbati B."/>
            <person name="Mattarelli P."/>
        </authorList>
    </citation>
    <scope>NUCLEOTIDE SEQUENCE [LARGE SCALE GENOMIC DNA]</scope>
    <source>
        <strain evidence="1 2">TRI 5</strain>
    </source>
</reference>
<dbReference type="EMBL" id="QFFM01000012">
    <property type="protein sequence ID" value="PWG65568.1"/>
    <property type="molecule type" value="Genomic_DNA"/>
</dbReference>
<organism evidence="1 2">
    <name type="scientific">Bifidobacterium callitrichidarum</name>
    <dbReference type="NCBI Taxonomy" id="2052941"/>
    <lineage>
        <taxon>Bacteria</taxon>
        <taxon>Bacillati</taxon>
        <taxon>Actinomycetota</taxon>
        <taxon>Actinomycetes</taxon>
        <taxon>Bifidobacteriales</taxon>
        <taxon>Bifidobacteriaceae</taxon>
        <taxon>Bifidobacterium</taxon>
    </lineage>
</organism>
<dbReference type="AlphaFoldDB" id="A0A2U2N8X5"/>
<keyword evidence="2" id="KW-1185">Reference proteome</keyword>
<evidence type="ECO:0000313" key="2">
    <source>
        <dbReference type="Proteomes" id="UP000245876"/>
    </source>
</evidence>
<accession>A0A2U2N8X5</accession>
<gene>
    <name evidence="1" type="ORF">DF196_06435</name>
</gene>
<comment type="caution">
    <text evidence="1">The sequence shown here is derived from an EMBL/GenBank/DDBJ whole genome shotgun (WGS) entry which is preliminary data.</text>
</comment>
<name>A0A2U2N8X5_9BIFI</name>
<dbReference type="Proteomes" id="UP000245876">
    <property type="component" value="Unassembled WGS sequence"/>
</dbReference>
<dbReference type="RefSeq" id="WP_109057037.1">
    <property type="nucleotide sequence ID" value="NZ_QFFM01000012.1"/>
</dbReference>
<sequence>MAKELQGLWNPKEDAYGLAVFTVRMMKKTKGHVTTREEVLGMQERAGRKWTEEENQGILAANNS</sequence>
<proteinExistence type="predicted"/>
<evidence type="ECO:0000313" key="1">
    <source>
        <dbReference type="EMBL" id="PWG65568.1"/>
    </source>
</evidence>
<protein>
    <submittedName>
        <fullName evidence="1">Uncharacterized protein</fullName>
    </submittedName>
</protein>